<organism evidence="1 2">
    <name type="scientific">Mycolicibacterium hassiacum (strain DSM 44199 / CIP 105218 / JCM 12690 / 3849)</name>
    <name type="common">Mycobacterium hassiacum</name>
    <dbReference type="NCBI Taxonomy" id="1122247"/>
    <lineage>
        <taxon>Bacteria</taxon>
        <taxon>Bacillati</taxon>
        <taxon>Actinomycetota</taxon>
        <taxon>Actinomycetes</taxon>
        <taxon>Mycobacteriales</taxon>
        <taxon>Mycobacteriaceae</taxon>
        <taxon>Mycolicibacterium</taxon>
    </lineage>
</organism>
<feature type="non-terminal residue" evidence="1">
    <location>
        <position position="34"/>
    </location>
</feature>
<keyword evidence="2" id="KW-1185">Reference proteome</keyword>
<dbReference type="RefSeq" id="WP_005626243.1">
    <property type="nucleotide sequence ID" value="NZ_AMRA01000039.1"/>
</dbReference>
<sequence>MDDAASVAADLFETWLPDTVVRLLAAPFAGDRGA</sequence>
<evidence type="ECO:0000313" key="2">
    <source>
        <dbReference type="Proteomes" id="UP000006265"/>
    </source>
</evidence>
<gene>
    <name evidence="1" type="ORF">C731_1556</name>
</gene>
<reference evidence="1 2" key="1">
    <citation type="journal article" date="2012" name="J. Bacteriol.">
        <title>Genome sequence of Mycobacterium hassiacum DSM 44199, a rare source of heat-stable mycobacterial proteins.</title>
        <authorList>
            <person name="Tiago I."/>
            <person name="Maranha A."/>
            <person name="Mendes V."/>
            <person name="Alarico S."/>
            <person name="Moynihan P.J."/>
            <person name="Clarke A.J."/>
            <person name="Macedo-Ribeiro S."/>
            <person name="Pereira P.J."/>
            <person name="Empadinhas N."/>
        </authorList>
    </citation>
    <scope>NUCLEOTIDE SEQUENCE [LARGE SCALE GENOMIC DNA]</scope>
    <source>
        <strain evidence="2">DSM 44199 / CIP 105218 / JCM 12690 / 3849</strain>
    </source>
</reference>
<evidence type="ECO:0000313" key="1">
    <source>
        <dbReference type="EMBL" id="EKF24487.1"/>
    </source>
</evidence>
<comment type="caution">
    <text evidence="1">The sequence shown here is derived from an EMBL/GenBank/DDBJ whole genome shotgun (WGS) entry which is preliminary data.</text>
</comment>
<proteinExistence type="predicted"/>
<name>K5BG56_MYCHD</name>
<dbReference type="STRING" id="1122247.GCA_000379865_01105"/>
<dbReference type="AlphaFoldDB" id="K5BG56"/>
<dbReference type="EMBL" id="AMRA01000039">
    <property type="protein sequence ID" value="EKF24487.1"/>
    <property type="molecule type" value="Genomic_DNA"/>
</dbReference>
<protein>
    <submittedName>
        <fullName evidence="1">Uncharacterized protein</fullName>
    </submittedName>
</protein>
<dbReference type="Proteomes" id="UP000006265">
    <property type="component" value="Unassembled WGS sequence"/>
</dbReference>
<accession>K5BG56</accession>